<feature type="transmembrane region" description="Helical" evidence="8">
    <location>
        <begin position="362"/>
        <end position="384"/>
    </location>
</feature>
<evidence type="ECO:0000256" key="4">
    <source>
        <dbReference type="ARBA" id="ARBA00022989"/>
    </source>
</evidence>
<evidence type="ECO:0000313" key="9">
    <source>
        <dbReference type="EMBL" id="CDP33673.1"/>
    </source>
</evidence>
<comment type="similarity">
    <text evidence="6">Belongs to the major facilitator superfamily. Allantoate permease family.</text>
</comment>
<feature type="transmembrane region" description="Helical" evidence="8">
    <location>
        <begin position="336"/>
        <end position="356"/>
    </location>
</feature>
<proteinExistence type="inferred from homology"/>
<feature type="compositionally biased region" description="Basic and acidic residues" evidence="7">
    <location>
        <begin position="477"/>
        <end position="488"/>
    </location>
</feature>
<dbReference type="Pfam" id="PF07690">
    <property type="entry name" value="MFS_1"/>
    <property type="match status" value="1"/>
</dbReference>
<feature type="transmembrane region" description="Helical" evidence="8">
    <location>
        <begin position="133"/>
        <end position="156"/>
    </location>
</feature>
<dbReference type="GO" id="GO:0016020">
    <property type="term" value="C:membrane"/>
    <property type="evidence" value="ECO:0007669"/>
    <property type="project" value="UniProtKB-SubCell"/>
</dbReference>
<dbReference type="SUPFAM" id="SSF103473">
    <property type="entry name" value="MFS general substrate transporter"/>
    <property type="match status" value="1"/>
</dbReference>
<accession>A0A060SYB5</accession>
<feature type="transmembrane region" description="Helical" evidence="8">
    <location>
        <begin position="396"/>
        <end position="418"/>
    </location>
</feature>
<evidence type="ECO:0000256" key="3">
    <source>
        <dbReference type="ARBA" id="ARBA00022692"/>
    </source>
</evidence>
<comment type="subcellular location">
    <subcellularLocation>
        <location evidence="1">Membrane</location>
        <topology evidence="1">Multi-pass membrane protein</topology>
    </subcellularLocation>
</comment>
<evidence type="ECO:0000256" key="1">
    <source>
        <dbReference type="ARBA" id="ARBA00004141"/>
    </source>
</evidence>
<feature type="transmembrane region" description="Helical" evidence="8">
    <location>
        <begin position="201"/>
        <end position="221"/>
    </location>
</feature>
<dbReference type="AlphaFoldDB" id="A0A060SYB5"/>
<dbReference type="Gene3D" id="1.20.1250.20">
    <property type="entry name" value="MFS general substrate transporter like domains"/>
    <property type="match status" value="2"/>
</dbReference>
<evidence type="ECO:0000256" key="5">
    <source>
        <dbReference type="ARBA" id="ARBA00023136"/>
    </source>
</evidence>
<name>A0A060SYB5_BLAAD</name>
<dbReference type="PANTHER" id="PTHR43791:SF39">
    <property type="entry name" value="TRANSPORTER LIZ1_SEO1, PUTATIVE (AFU_ORTHOLOGUE AFUA_3G00980)-RELATED"/>
    <property type="match status" value="1"/>
</dbReference>
<feature type="region of interest" description="Disordered" evidence="7">
    <location>
        <begin position="460"/>
        <end position="488"/>
    </location>
</feature>
<keyword evidence="2" id="KW-0813">Transport</keyword>
<dbReference type="FunFam" id="1.20.1250.20:FF:000065">
    <property type="entry name" value="Putative MFS pantothenate transporter"/>
    <property type="match status" value="1"/>
</dbReference>
<feature type="transmembrane region" description="Helical" evidence="8">
    <location>
        <begin position="80"/>
        <end position="101"/>
    </location>
</feature>
<keyword evidence="4 8" id="KW-1133">Transmembrane helix</keyword>
<gene>
    <name evidence="9" type="ORF">GNLVRS02_ARAD1A14652g</name>
</gene>
<dbReference type="PhylomeDB" id="A0A060SYB5"/>
<dbReference type="EMBL" id="HG937691">
    <property type="protein sequence ID" value="CDP33673.1"/>
    <property type="molecule type" value="Genomic_DNA"/>
</dbReference>
<reference evidence="9" key="2">
    <citation type="submission" date="2014-06" db="EMBL/GenBank/DDBJ databases">
        <title>The complete genome of Blastobotrys (Arxula) adeninivorans LS3 - a yeast of biotechnological interest.</title>
        <authorList>
            <person name="Kunze G."/>
            <person name="Gaillardin C."/>
            <person name="Czernicka M."/>
            <person name="Durrens P."/>
            <person name="Martin T."/>
            <person name="Boer E."/>
            <person name="Gabaldon T."/>
            <person name="Cruz J."/>
            <person name="Talla E."/>
            <person name="Marck C."/>
            <person name="Goffeau A."/>
            <person name="Barbe V."/>
            <person name="Baret P."/>
            <person name="Baronian K."/>
            <person name="Beier S."/>
            <person name="Bleykasten C."/>
            <person name="Bode R."/>
            <person name="Casaregola S."/>
            <person name="Despons L."/>
            <person name="Fairhead C."/>
            <person name="Giersberg M."/>
            <person name="Gierski P."/>
            <person name="Hahnel U."/>
            <person name="Hartmann A."/>
            <person name="Jankowska D."/>
            <person name="Jubin C."/>
            <person name="Jung P."/>
            <person name="Lafontaine I."/>
            <person name="Leh-Louis V."/>
            <person name="Lemaire M."/>
            <person name="Marcet-Houben M."/>
            <person name="Mascher M."/>
            <person name="Morel G."/>
            <person name="Richard G.-F."/>
            <person name="Riechen J."/>
            <person name="Sacerdot C."/>
            <person name="Sarkar A."/>
            <person name="Savel G."/>
            <person name="Schacherer J."/>
            <person name="Sherman D."/>
            <person name="Straub M.-L."/>
            <person name="Stein N."/>
            <person name="Thierry A."/>
            <person name="Trautwein-Schult A."/>
            <person name="Westhof E."/>
            <person name="Worch S."/>
            <person name="Dujon B."/>
            <person name="Souciet J.-L."/>
            <person name="Wincker P."/>
            <person name="Scholz U."/>
            <person name="Neuveglise N."/>
        </authorList>
    </citation>
    <scope>NUCLEOTIDE SEQUENCE</scope>
    <source>
        <strain evidence="9">LS3</strain>
    </source>
</reference>
<evidence type="ECO:0000256" key="6">
    <source>
        <dbReference type="ARBA" id="ARBA00037968"/>
    </source>
</evidence>
<evidence type="ECO:0000256" key="8">
    <source>
        <dbReference type="SAM" id="Phobius"/>
    </source>
</evidence>
<protein>
    <submittedName>
        <fullName evidence="9">ARAD1A14652p</fullName>
    </submittedName>
</protein>
<dbReference type="InterPro" id="IPR011701">
    <property type="entry name" value="MFS"/>
</dbReference>
<feature type="transmembrane region" description="Helical" evidence="8">
    <location>
        <begin position="168"/>
        <end position="189"/>
    </location>
</feature>
<dbReference type="InterPro" id="IPR036259">
    <property type="entry name" value="MFS_trans_sf"/>
</dbReference>
<reference evidence="9" key="1">
    <citation type="submission" date="2014-02" db="EMBL/GenBank/DDBJ databases">
        <authorList>
            <person name="Genoscope - CEA"/>
        </authorList>
    </citation>
    <scope>NUCLEOTIDE SEQUENCE</scope>
    <source>
        <strain evidence="9">LS3</strain>
    </source>
</reference>
<keyword evidence="3 8" id="KW-0812">Transmembrane</keyword>
<dbReference type="PANTHER" id="PTHR43791">
    <property type="entry name" value="PERMEASE-RELATED"/>
    <property type="match status" value="1"/>
</dbReference>
<keyword evidence="5 8" id="KW-0472">Membrane</keyword>
<feature type="transmembrane region" description="Helical" evidence="8">
    <location>
        <begin position="271"/>
        <end position="296"/>
    </location>
</feature>
<feature type="transmembrane region" description="Helical" evidence="8">
    <location>
        <begin position="430"/>
        <end position="450"/>
    </location>
</feature>
<sequence length="488" mass="54865">MTEEEKTPKVPWHQGITRLVLWYPKGMDTQEKRLLFKLDVVLLLYICCSYFTKSLDKSNITNAYGSGMKEAIDFGGDDLAYAKSLFSAGYIVSMCLGTMFVTQSWARILVPTLEIVWGLFTFCQAAVKTPSQMFAMRFLVGLAEGPIFPCIVYILGSWYKRDELYRRVMVFSISSSLGGMFSGYLQTAALSIHHGLDAWQWGYIIDGVITVPIALAGLFVFPGTPDQIKKLFWLSGEELALAKTRMAQSGVEATTTITPALLKRVFSRWHVYFFTAFWVLLNVVALPDGTGFQLWLLSKPESFNTVQYNNYPTIQSAVGIVAQIILGGLSDSYSIYPMLTITQILFIISYSSLAAWNIPDGYRWFCFMIIGFDGVNQTIVSGWINRACRRDAGERAFVLGFSDAVSQAMNIWTNIVFYPTSKGPEFRLGYIISCCAAFIMLVMPIFSFYGERHDETKWAREDDQSSVENDQYAGVEKTGEHVSAHDLS</sequence>
<feature type="transmembrane region" description="Helical" evidence="8">
    <location>
        <begin position="308"/>
        <end position="329"/>
    </location>
</feature>
<evidence type="ECO:0000256" key="7">
    <source>
        <dbReference type="SAM" id="MobiDB-lite"/>
    </source>
</evidence>
<organism evidence="9">
    <name type="scientific">Blastobotrys adeninivorans</name>
    <name type="common">Yeast</name>
    <name type="synonym">Arxula adeninivorans</name>
    <dbReference type="NCBI Taxonomy" id="409370"/>
    <lineage>
        <taxon>Eukaryota</taxon>
        <taxon>Fungi</taxon>
        <taxon>Dikarya</taxon>
        <taxon>Ascomycota</taxon>
        <taxon>Saccharomycotina</taxon>
        <taxon>Dipodascomycetes</taxon>
        <taxon>Dipodascales</taxon>
        <taxon>Trichomonascaceae</taxon>
        <taxon>Blastobotrys</taxon>
    </lineage>
</organism>
<evidence type="ECO:0000256" key="2">
    <source>
        <dbReference type="ARBA" id="ARBA00022448"/>
    </source>
</evidence>
<dbReference type="GO" id="GO:0022857">
    <property type="term" value="F:transmembrane transporter activity"/>
    <property type="evidence" value="ECO:0007669"/>
    <property type="project" value="InterPro"/>
</dbReference>